<dbReference type="AlphaFoldDB" id="A0A2G7G6H1"/>
<keyword evidence="2" id="KW-1185">Reference proteome</keyword>
<dbReference type="EMBL" id="NEXV01000113">
    <property type="protein sequence ID" value="PIG88205.1"/>
    <property type="molecule type" value="Genomic_DNA"/>
</dbReference>
<evidence type="ECO:0000313" key="2">
    <source>
        <dbReference type="Proteomes" id="UP000231358"/>
    </source>
</evidence>
<protein>
    <submittedName>
        <fullName evidence="1">Uncharacterized protein</fullName>
    </submittedName>
</protein>
<gene>
    <name evidence="1" type="ORF">AARAC_010704</name>
</gene>
<evidence type="ECO:0000313" key="1">
    <source>
        <dbReference type="EMBL" id="PIG88205.1"/>
    </source>
</evidence>
<proteinExistence type="predicted"/>
<name>A0A2G7G6H1_9EURO</name>
<reference evidence="1 2" key="1">
    <citation type="submission" date="2017-05" db="EMBL/GenBank/DDBJ databases">
        <title>Genome sequence for an aflatoxigenic pathogen of Argentinian peanut, Aspergillus arachidicola.</title>
        <authorList>
            <person name="Moore G."/>
            <person name="Beltz S.B."/>
            <person name="Mack B.M."/>
        </authorList>
    </citation>
    <scope>NUCLEOTIDE SEQUENCE [LARGE SCALE GENOMIC DNA]</scope>
    <source>
        <strain evidence="1 2">CBS 117610</strain>
    </source>
</reference>
<comment type="caution">
    <text evidence="1">The sequence shown here is derived from an EMBL/GenBank/DDBJ whole genome shotgun (WGS) entry which is preliminary data.</text>
</comment>
<sequence length="111" mass="13023">MWLVLLVPVAEVTAEERSKAFPVADITHFVVQSKALFDDEEQLEWLNAVRVRTRESIAFTNTQINRFCNQNIDEAKLRIVEIDFSKPQPGENLKLFWKPAREIIYQKVIDY</sequence>
<dbReference type="Proteomes" id="UP000231358">
    <property type="component" value="Unassembled WGS sequence"/>
</dbReference>
<organism evidence="1 2">
    <name type="scientific">Aspergillus arachidicola</name>
    <dbReference type="NCBI Taxonomy" id="656916"/>
    <lineage>
        <taxon>Eukaryota</taxon>
        <taxon>Fungi</taxon>
        <taxon>Dikarya</taxon>
        <taxon>Ascomycota</taxon>
        <taxon>Pezizomycotina</taxon>
        <taxon>Eurotiomycetes</taxon>
        <taxon>Eurotiomycetidae</taxon>
        <taxon>Eurotiales</taxon>
        <taxon>Aspergillaceae</taxon>
        <taxon>Aspergillus</taxon>
        <taxon>Aspergillus subgen. Circumdati</taxon>
    </lineage>
</organism>
<accession>A0A2G7G6H1</accession>